<keyword evidence="1" id="KW-0597">Phosphoprotein</keyword>
<gene>
    <name evidence="4" type="ORF">CCMP2556_LOCUS51160</name>
</gene>
<keyword evidence="5" id="KW-1185">Reference proteome</keyword>
<dbReference type="SMART" id="SM00448">
    <property type="entry name" value="REC"/>
    <property type="match status" value="1"/>
</dbReference>
<dbReference type="Pfam" id="PF00072">
    <property type="entry name" value="Response_reg"/>
    <property type="match status" value="1"/>
</dbReference>
<accession>A0ABP0SCB3</accession>
<evidence type="ECO:0000256" key="2">
    <source>
        <dbReference type="SAM" id="MobiDB-lite"/>
    </source>
</evidence>
<feature type="region of interest" description="Disordered" evidence="2">
    <location>
        <begin position="73"/>
        <end position="97"/>
    </location>
</feature>
<dbReference type="SUPFAM" id="SSF52172">
    <property type="entry name" value="CheY-like"/>
    <property type="match status" value="1"/>
</dbReference>
<evidence type="ECO:0000313" key="5">
    <source>
        <dbReference type="Proteomes" id="UP001642484"/>
    </source>
</evidence>
<dbReference type="EMBL" id="CAXAMN010027306">
    <property type="protein sequence ID" value="CAK9109974.1"/>
    <property type="molecule type" value="Genomic_DNA"/>
</dbReference>
<dbReference type="Proteomes" id="UP001642484">
    <property type="component" value="Unassembled WGS sequence"/>
</dbReference>
<evidence type="ECO:0000259" key="3">
    <source>
        <dbReference type="PROSITE" id="PS50110"/>
    </source>
</evidence>
<comment type="caution">
    <text evidence="4">The sequence shown here is derived from an EMBL/GenBank/DDBJ whole genome shotgun (WGS) entry which is preliminary data.</text>
</comment>
<evidence type="ECO:0000256" key="1">
    <source>
        <dbReference type="PROSITE-ProRule" id="PRU00169"/>
    </source>
</evidence>
<protein>
    <recommendedName>
        <fullName evidence="3">Response regulatory domain-containing protein</fullName>
    </recommendedName>
</protein>
<name>A0ABP0SCB3_9DINO</name>
<dbReference type="Gene3D" id="3.40.50.2300">
    <property type="match status" value="1"/>
</dbReference>
<dbReference type="PROSITE" id="PS50110">
    <property type="entry name" value="RESPONSE_REGULATORY"/>
    <property type="match status" value="1"/>
</dbReference>
<feature type="compositionally biased region" description="Pro residues" evidence="2">
    <location>
        <begin position="1"/>
        <end position="11"/>
    </location>
</feature>
<feature type="compositionally biased region" description="Basic and acidic residues" evidence="2">
    <location>
        <begin position="81"/>
        <end position="93"/>
    </location>
</feature>
<feature type="modified residue" description="4-aspartylphosphate" evidence="1">
    <location>
        <position position="238"/>
    </location>
</feature>
<evidence type="ECO:0000313" key="4">
    <source>
        <dbReference type="EMBL" id="CAK9109974.1"/>
    </source>
</evidence>
<reference evidence="4 5" key="1">
    <citation type="submission" date="2024-02" db="EMBL/GenBank/DDBJ databases">
        <authorList>
            <person name="Chen Y."/>
            <person name="Shah S."/>
            <person name="Dougan E. K."/>
            <person name="Thang M."/>
            <person name="Chan C."/>
        </authorList>
    </citation>
    <scope>NUCLEOTIDE SEQUENCE [LARGE SCALE GENOMIC DNA]</scope>
</reference>
<organism evidence="4 5">
    <name type="scientific">Durusdinium trenchii</name>
    <dbReference type="NCBI Taxonomy" id="1381693"/>
    <lineage>
        <taxon>Eukaryota</taxon>
        <taxon>Sar</taxon>
        <taxon>Alveolata</taxon>
        <taxon>Dinophyceae</taxon>
        <taxon>Suessiales</taxon>
        <taxon>Symbiodiniaceae</taxon>
        <taxon>Durusdinium</taxon>
    </lineage>
</organism>
<dbReference type="InterPro" id="IPR001789">
    <property type="entry name" value="Sig_transdc_resp-reg_receiver"/>
</dbReference>
<feature type="domain" description="Response regulatory" evidence="3">
    <location>
        <begin position="180"/>
        <end position="295"/>
    </location>
</feature>
<proteinExistence type="predicted"/>
<feature type="region of interest" description="Disordered" evidence="2">
    <location>
        <begin position="1"/>
        <end position="39"/>
    </location>
</feature>
<dbReference type="InterPro" id="IPR011006">
    <property type="entry name" value="CheY-like_superfamily"/>
</dbReference>
<sequence length="295" mass="32648">MAAPPPPPPDTHAPSAEELEEAKSHLHHAPPAPPKSGVDPQVLAIYQATFDRDFPTGGMALVCETLGLDTVKYPGAKPTTRRSEAGGTLRDDPPGNLRGYLSCTTKEEFTKMSLGAEAKVPRFGFTWILRKGFLAFPIEKTLTHQHLLTPSPETRRDRNCLFSHPRRGWKTMADPYGSIYVILAEDEEMFMDLAASALESIGVPEQNLRTAEDGQEALNHFDELRRQEPSARVLAFLDVRMSGMDGTEAAKEIKRREVRQPFLVCCSANITALEKAEDGVFDLNMPKNFSDTDVL</sequence>